<dbReference type="Proteomes" id="UP000002489">
    <property type="component" value="Unassembled WGS sequence"/>
</dbReference>
<dbReference type="STRING" id="426428.A0A0D2Y1R4"/>
<evidence type="ECO:0000313" key="1">
    <source>
        <dbReference type="EnsemblFungi" id="FOXG_10207P0"/>
    </source>
</evidence>
<organism evidence="1 2">
    <name type="scientific">Fusarium oxysporum (strain Fo5176)</name>
    <name type="common">Fusarium vascular wilt</name>
    <dbReference type="NCBI Taxonomy" id="660025"/>
    <lineage>
        <taxon>Eukaryota</taxon>
        <taxon>Fungi</taxon>
        <taxon>Dikarya</taxon>
        <taxon>Ascomycota</taxon>
        <taxon>Pezizomycotina</taxon>
        <taxon>Sordariomycetes</taxon>
        <taxon>Hypocreomycetidae</taxon>
        <taxon>Hypocreales</taxon>
        <taxon>Nectriaceae</taxon>
        <taxon>Fusarium</taxon>
        <taxon>Fusarium oxysporum species complex</taxon>
    </lineage>
</organism>
<evidence type="ECO:0000313" key="2">
    <source>
        <dbReference type="Proteomes" id="UP000002489"/>
    </source>
</evidence>
<dbReference type="EnsemblFungi" id="FOXG_10207T0">
    <property type="protein sequence ID" value="FOXG_10207P0"/>
    <property type="gene ID" value="FOXG_10207"/>
</dbReference>
<dbReference type="AlphaFoldDB" id="A0A0D2Y1R4"/>
<protein>
    <submittedName>
        <fullName evidence="1">Uncharacterized protein</fullName>
    </submittedName>
</protein>
<reference evidence="2" key="1">
    <citation type="journal article" date="2012" name="Mol. Plant Microbe Interact.">
        <title>A highly conserved effector in Fusarium oxysporum is required for full virulence on Arabidopsis.</title>
        <authorList>
            <person name="Thatcher L.F."/>
            <person name="Gardiner D.M."/>
            <person name="Kazan K."/>
            <person name="Manners J."/>
        </authorList>
    </citation>
    <scope>NUCLEOTIDE SEQUENCE [LARGE SCALE GENOMIC DNA]</scope>
    <source>
        <strain evidence="2">Fo5176</strain>
    </source>
</reference>
<sequence length="58" mass="6444">MSTVGAFAYCIEATESLSRVTSYFLQQKVNIKDHNDLAHRLSSSGLDFPNKATELLQP</sequence>
<proteinExistence type="predicted"/>
<reference evidence="1" key="2">
    <citation type="submission" date="2025-08" db="UniProtKB">
        <authorList>
            <consortium name="EnsemblFungi"/>
        </authorList>
    </citation>
    <scope>IDENTIFICATION</scope>
    <source>
        <strain evidence="1">4287 / CBS 123668 / FGSC 9935 / NRRL 34936</strain>
    </source>
</reference>
<accession>A0A0D2Y1R4</accession>
<name>A0A0D2Y1R4_FUSOF</name>